<feature type="signal peptide" evidence="3">
    <location>
        <begin position="1"/>
        <end position="21"/>
    </location>
</feature>
<feature type="compositionally biased region" description="Polar residues" evidence="1">
    <location>
        <begin position="393"/>
        <end position="411"/>
    </location>
</feature>
<proteinExistence type="predicted"/>
<keyword evidence="2" id="KW-0812">Transmembrane</keyword>
<protein>
    <submittedName>
        <fullName evidence="5">Uncharacterized protein YMR317W-like</fullName>
    </submittedName>
</protein>
<dbReference type="Xenbase" id="XB-GENE-29091999">
    <property type="gene designation" value="LOC116406789"/>
</dbReference>
<feature type="chain" id="PRO_5035170550" evidence="3">
    <location>
        <begin position="22"/>
        <end position="1203"/>
    </location>
</feature>
<dbReference type="RefSeq" id="XP_031747552.1">
    <property type="nucleotide sequence ID" value="XM_031891692.1"/>
</dbReference>
<evidence type="ECO:0000256" key="1">
    <source>
        <dbReference type="SAM" id="MobiDB-lite"/>
    </source>
</evidence>
<evidence type="ECO:0000256" key="2">
    <source>
        <dbReference type="SAM" id="Phobius"/>
    </source>
</evidence>
<feature type="transmembrane region" description="Helical" evidence="2">
    <location>
        <begin position="1147"/>
        <end position="1172"/>
    </location>
</feature>
<feature type="region of interest" description="Disordered" evidence="1">
    <location>
        <begin position="777"/>
        <end position="815"/>
    </location>
</feature>
<gene>
    <name evidence="5 6" type="primary">LOC116406789</name>
</gene>
<evidence type="ECO:0000313" key="6">
    <source>
        <dbReference type="Xenbase" id="XB-GENE-29091999"/>
    </source>
</evidence>
<evidence type="ECO:0000313" key="5">
    <source>
        <dbReference type="RefSeq" id="XP_031747552.1"/>
    </source>
</evidence>
<dbReference type="AlphaFoldDB" id="A0A8J1IPN2"/>
<feature type="compositionally biased region" description="Polar residues" evidence="1">
    <location>
        <begin position="799"/>
        <end position="815"/>
    </location>
</feature>
<dbReference type="KEGG" id="xtr:116406789"/>
<accession>A0A8J1IPN2</accession>
<keyword evidence="2" id="KW-0472">Membrane</keyword>
<keyword evidence="3" id="KW-0732">Signal</keyword>
<dbReference type="AGR" id="Xenbase:XB-GENE-29091999"/>
<feature type="region of interest" description="Disordered" evidence="1">
    <location>
        <begin position="387"/>
        <end position="411"/>
    </location>
</feature>
<keyword evidence="4" id="KW-1185">Reference proteome</keyword>
<sequence length="1203" mass="127959">MKSSRMNLLTYLGLFIIIADCQVKGLTVGGILNTISNILWPSSTKPPTTLLTTSDPTKVSITDMLSLDTNSNSVTDSPKVTLFMIGTGDQSYTSSFTEQLMTSTFTQLKSYATIGPTKASSTDATVHSALTSSSITSFITKNPILLSSASNTATTSFMETSNQPSPSSRGVTSGILYPVYSAQSSFTPSNDNILTIPSARTGLSVKSMSTKSLGNGITAESTNSVLRSSRSSTYPELTKNIATSPSNGINVITSTVASTMHSPSTSSTVASLNTDPNTQIKSFSTTAKFFSKPESGVTTIPSSIIVTNTAPQLSRSPIIYLSPVTSIQHRPSSTISSLNTENITGREKIRNSMSSYNSKTNFQHELSSSALTSSNLGANIQSEKNKGDIPYFTTGTSVQTEPTRGDLSSSETIPNMLYESATGTLTSNRNSFHPVSPKSTAIPVNNFTSLHPELSKSNVTSSTSVSSIQTKITRTTFISSSANIKPKLTKSSMIPSSISEIYHNTMTFNSSETSNEPDLSSEMYSDTGTDTIPVTSSKIRISNLPISPSRVKSSSTSNISNNNKLTLTSPVTSANIQFRSNGTVTSFKPDVSSTSVIYFSAETSKPSYRIGSISTTTSTGINIGSKLSNGSVPYSSAVTRFHSKAYSPSITVSMQGISSTKQMESSFTGISIRDQLTGTVTSGKTIQQNPPLSKFASPITWASKQTKSSFNVPFTFTETNTKFEPSSGIRTHPETSSSITPFYSIWNNNDPLATKNNIVSNTEPRIQSELLTSTGTLSSANTSMQPKAVSSTLSSSSSGTNVQFETSSGALDSPSSVSKMQSEVYISATSIHPKTLSSMKSSSSTLTNIQPELPESTKSSFTVESIIKSELTKSTISPNTKINFKPKATLPSIWNIQSSRSLITIHPKLNSNTPAKSLSSIGISTQLLSSSDSLTPSSFGTNILSENVRSDIATSIFGHRIQPEPDSSTKNLYSVGVSNKPESLYTALFSTKSGSRKITSSPAKSTQQYYRTEISTYNGSSSSLLRTSNPNIALESFSAGVSKQSKTDSSSAIISVPATNHQRRSTIGATTFFNNRTKFQFASLSSTVIPSSTRASNQPNSHSNGVTSYIGSSSHVNFYSTKNYSATVDRGINGQTAAATETDNVLLAWQIILISLAAGLATFTLVGGTFLVNSMAAEPVSYFNSLALGIDFGSWLTKYAHSF</sequence>
<evidence type="ECO:0000313" key="4">
    <source>
        <dbReference type="Proteomes" id="UP000008143"/>
    </source>
</evidence>
<evidence type="ECO:0000256" key="3">
    <source>
        <dbReference type="SAM" id="SignalP"/>
    </source>
</evidence>
<keyword evidence="2" id="KW-1133">Transmembrane helix</keyword>
<dbReference type="GeneID" id="116406789"/>
<reference evidence="5" key="1">
    <citation type="submission" date="2025-08" db="UniProtKB">
        <authorList>
            <consortium name="RefSeq"/>
        </authorList>
    </citation>
    <scope>IDENTIFICATION</scope>
    <source>
        <strain evidence="5">Nigerian</strain>
        <tissue evidence="5">Liver and blood</tissue>
    </source>
</reference>
<organism evidence="4 5">
    <name type="scientific">Xenopus tropicalis</name>
    <name type="common">Western clawed frog</name>
    <name type="synonym">Silurana tropicalis</name>
    <dbReference type="NCBI Taxonomy" id="8364"/>
    <lineage>
        <taxon>Eukaryota</taxon>
        <taxon>Metazoa</taxon>
        <taxon>Chordata</taxon>
        <taxon>Craniata</taxon>
        <taxon>Vertebrata</taxon>
        <taxon>Euteleostomi</taxon>
        <taxon>Amphibia</taxon>
        <taxon>Batrachia</taxon>
        <taxon>Anura</taxon>
        <taxon>Pipoidea</taxon>
        <taxon>Pipidae</taxon>
        <taxon>Xenopodinae</taxon>
        <taxon>Xenopus</taxon>
        <taxon>Silurana</taxon>
    </lineage>
</organism>
<name>A0A8J1IPN2_XENTR</name>
<dbReference type="Proteomes" id="UP000008143">
    <property type="component" value="Chromosome 8"/>
</dbReference>